<dbReference type="InterPro" id="IPR016187">
    <property type="entry name" value="CTDL_fold"/>
</dbReference>
<dbReference type="Proteomes" id="UP000005459">
    <property type="component" value="Unassembled WGS sequence"/>
</dbReference>
<dbReference type="Gene3D" id="3.90.1580.10">
    <property type="entry name" value="paralog of FGE (formylglycine-generating enzyme)"/>
    <property type="match status" value="1"/>
</dbReference>
<feature type="domain" description="Sulfatase-modifying factor enzyme-like" evidence="2">
    <location>
        <begin position="103"/>
        <end position="338"/>
    </location>
</feature>
<name>F9U5U8_9GAMM</name>
<accession>F9U5U8</accession>
<keyword evidence="1" id="KW-0732">Signal</keyword>
<dbReference type="InterPro" id="IPR005532">
    <property type="entry name" value="SUMF_dom"/>
</dbReference>
<proteinExistence type="predicted"/>
<dbReference type="InterPro" id="IPR042095">
    <property type="entry name" value="SUMF_sf"/>
</dbReference>
<gene>
    <name evidence="4" type="ORF">ThimaDRAFT_0299</name>
</gene>
<dbReference type="Pfam" id="PF08308">
    <property type="entry name" value="PEGA"/>
    <property type="match status" value="1"/>
</dbReference>
<evidence type="ECO:0000256" key="1">
    <source>
        <dbReference type="SAM" id="SignalP"/>
    </source>
</evidence>
<dbReference type="SUPFAM" id="SSF56436">
    <property type="entry name" value="C-type lectin-like"/>
    <property type="match status" value="1"/>
</dbReference>
<keyword evidence="5" id="KW-1185">Reference proteome</keyword>
<evidence type="ECO:0000313" key="4">
    <source>
        <dbReference type="EMBL" id="EGV20521.1"/>
    </source>
</evidence>
<dbReference type="InterPro" id="IPR051043">
    <property type="entry name" value="Sulfatase_Mod_Factor_Kinase"/>
</dbReference>
<reference evidence="4 5" key="1">
    <citation type="submission" date="2011-06" db="EMBL/GenBank/DDBJ databases">
        <title>The draft genome of Thiocapsa marina 5811.</title>
        <authorList>
            <consortium name="US DOE Joint Genome Institute (JGI-PGF)"/>
            <person name="Lucas S."/>
            <person name="Han J."/>
            <person name="Cheng J.-F."/>
            <person name="Goodwin L."/>
            <person name="Pitluck S."/>
            <person name="Peters L."/>
            <person name="Land M.L."/>
            <person name="Hauser L."/>
            <person name="Vogl K."/>
            <person name="Liu Z."/>
            <person name="Imhoff J."/>
            <person name="Thiel V."/>
            <person name="Frigaard N.-U."/>
            <person name="Bryant D."/>
            <person name="Woyke T.J."/>
        </authorList>
    </citation>
    <scope>NUCLEOTIDE SEQUENCE [LARGE SCALE GENOMIC DNA]</scope>
    <source>
        <strain evidence="4 5">5811</strain>
    </source>
</reference>
<sequence>MRYSTILLLGVAALLPVPGATRAAETTGAVRLFTIPGDAQLFVDGERKGTSPSTAQETFLIHLPPGEYRIEARRDGFDPAEEDVFVAAGTEQTLQLSLAPEIAMVSIPAGCFLMGSPPDEPERDADEGPQHEVCVPAFEIGQREVTFADWDACVLDQGCTEHPSDEGWGRGDRPVINVSWDDIQEYLRWLNRLTGKGYRLPTEAEWEYAARAGTTTPFSTGACITTDQANYDGTFEYAGCGRPTDVNLGRTAPTGSYPANPWGLLDMHGNVNELTQDCWNGGFEGAPADGSAWLDGDCTKRVMRSGSWYGYAGYMRSAYRCRVAPGFNHRSIGFRIARSPSS</sequence>
<dbReference type="Pfam" id="PF03781">
    <property type="entry name" value="FGE-sulfatase"/>
    <property type="match status" value="1"/>
</dbReference>
<evidence type="ECO:0000259" key="3">
    <source>
        <dbReference type="Pfam" id="PF08308"/>
    </source>
</evidence>
<dbReference type="RefSeq" id="WP_007191177.1">
    <property type="nucleotide sequence ID" value="NZ_AFWV01000001.1"/>
</dbReference>
<feature type="signal peptide" evidence="1">
    <location>
        <begin position="1"/>
        <end position="23"/>
    </location>
</feature>
<dbReference type="InterPro" id="IPR013229">
    <property type="entry name" value="PEGA"/>
</dbReference>
<dbReference type="PANTHER" id="PTHR23150:SF35">
    <property type="entry name" value="BLL6746 PROTEIN"/>
    <property type="match status" value="1"/>
</dbReference>
<feature type="domain" description="PEGA" evidence="3">
    <location>
        <begin position="29"/>
        <end position="100"/>
    </location>
</feature>
<dbReference type="STRING" id="768671.ThimaDRAFT_0299"/>
<dbReference type="eggNOG" id="COG1262">
    <property type="taxonomic scope" value="Bacteria"/>
</dbReference>
<dbReference type="GO" id="GO:0120147">
    <property type="term" value="F:formylglycine-generating oxidase activity"/>
    <property type="evidence" value="ECO:0007669"/>
    <property type="project" value="TreeGrafter"/>
</dbReference>
<dbReference type="EMBL" id="AFWV01000001">
    <property type="protein sequence ID" value="EGV20521.1"/>
    <property type="molecule type" value="Genomic_DNA"/>
</dbReference>
<evidence type="ECO:0000259" key="2">
    <source>
        <dbReference type="Pfam" id="PF03781"/>
    </source>
</evidence>
<dbReference type="Gene3D" id="2.60.40.1120">
    <property type="entry name" value="Carboxypeptidase-like, regulatory domain"/>
    <property type="match status" value="1"/>
</dbReference>
<dbReference type="AlphaFoldDB" id="F9U5U8"/>
<feature type="chain" id="PRO_5003387548" evidence="1">
    <location>
        <begin position="24"/>
        <end position="342"/>
    </location>
</feature>
<dbReference type="PANTHER" id="PTHR23150">
    <property type="entry name" value="SULFATASE MODIFYING FACTOR 1, 2"/>
    <property type="match status" value="1"/>
</dbReference>
<dbReference type="OrthoDB" id="9768004at2"/>
<protein>
    <submittedName>
        <fullName evidence="4">Sulphatase-modifying factor protein</fullName>
    </submittedName>
</protein>
<evidence type="ECO:0000313" key="5">
    <source>
        <dbReference type="Proteomes" id="UP000005459"/>
    </source>
</evidence>
<organism evidence="4 5">
    <name type="scientific">Thiocapsa marina 5811</name>
    <dbReference type="NCBI Taxonomy" id="768671"/>
    <lineage>
        <taxon>Bacteria</taxon>
        <taxon>Pseudomonadati</taxon>
        <taxon>Pseudomonadota</taxon>
        <taxon>Gammaproteobacteria</taxon>
        <taxon>Chromatiales</taxon>
        <taxon>Chromatiaceae</taxon>
        <taxon>Thiocapsa</taxon>
    </lineage>
</organism>